<keyword evidence="7" id="KW-1185">Reference proteome</keyword>
<dbReference type="InterPro" id="IPR048587">
    <property type="entry name" value="CvfB_S1_3rd"/>
</dbReference>
<dbReference type="InterPro" id="IPR048588">
    <property type="entry name" value="CvfB_S1_2nd"/>
</dbReference>
<dbReference type="PANTHER" id="PTHR37296">
    <property type="entry name" value="CONSERVED VIRULENCE FACTOR B"/>
    <property type="match status" value="1"/>
</dbReference>
<evidence type="ECO:0008006" key="8">
    <source>
        <dbReference type="Google" id="ProtNLM"/>
    </source>
</evidence>
<dbReference type="InterPro" id="IPR040764">
    <property type="entry name" value="CvfB_WH"/>
</dbReference>
<dbReference type="Pfam" id="PF21543">
    <property type="entry name" value="CvfB_2nd"/>
    <property type="match status" value="1"/>
</dbReference>
<comment type="similarity">
    <text evidence="1">Belongs to the CvfB family.</text>
</comment>
<dbReference type="EMBL" id="JQBS01000035">
    <property type="protein sequence ID" value="KRN54396.1"/>
    <property type="molecule type" value="Genomic_DNA"/>
</dbReference>
<evidence type="ECO:0000259" key="4">
    <source>
        <dbReference type="Pfam" id="PF21191"/>
    </source>
</evidence>
<dbReference type="Pfam" id="PF21191">
    <property type="entry name" value="CvfB_1st"/>
    <property type="match status" value="1"/>
</dbReference>
<evidence type="ECO:0000259" key="3">
    <source>
        <dbReference type="Pfam" id="PF17783"/>
    </source>
</evidence>
<sequence>MNQSLGTVVTGIVTDENDKSYFIQKDGVTYKLAKTEETNYELGDPVEGFVYISMNKDFVMTQTIPNVQAGKFAWGIVIDTRKDLGVFVDIGLPDKEMVVSLDELPTEKHLWPKKGDQLLIGIHVDAKDRMWGTLAPEEFYYSIAKKATDEEALKNKNIKGTAFRLKVVGTYLIMEEDYLGFVHPSERKDEPRLGEVVEGRVIGVREDGILNISLMPRAHEAIEDDAGMLLAILERTRTGSFPYTDKSDPEEIKERFGISKGQFKRALGNLMRQRKIIQIDGETRLVESPIENESE</sequence>
<dbReference type="Gene3D" id="2.40.50.330">
    <property type="match status" value="1"/>
</dbReference>
<dbReference type="InterPro" id="IPR039566">
    <property type="entry name" value="CvfB_S1_st"/>
</dbReference>
<evidence type="ECO:0000313" key="7">
    <source>
        <dbReference type="Proteomes" id="UP000051658"/>
    </source>
</evidence>
<feature type="domain" description="Conserved virulence factor B-like winged helix" evidence="3">
    <location>
        <begin position="228"/>
        <end position="285"/>
    </location>
</feature>
<proteinExistence type="inferred from homology"/>
<dbReference type="Pfam" id="PF17783">
    <property type="entry name" value="WHD_CvfB"/>
    <property type="match status" value="1"/>
</dbReference>
<accession>A0A0R2HVL5</accession>
<name>A0A0R2HVL5_CARDV</name>
<feature type="domain" description="Conserved virulence factor B third S1" evidence="5">
    <location>
        <begin position="147"/>
        <end position="216"/>
    </location>
</feature>
<comment type="caution">
    <text evidence="6">The sequence shown here is derived from an EMBL/GenBank/DDBJ whole genome shotgun (WGS) entry which is preliminary data.</text>
</comment>
<dbReference type="Gene3D" id="2.40.50.140">
    <property type="entry name" value="Nucleic acid-binding proteins"/>
    <property type="match status" value="2"/>
</dbReference>
<gene>
    <name evidence="6" type="ORF">IV74_GL001977</name>
</gene>
<organism evidence="6 7">
    <name type="scientific">Carnobacterium divergens DSM 20623</name>
    <dbReference type="NCBI Taxonomy" id="1449336"/>
    <lineage>
        <taxon>Bacteria</taxon>
        <taxon>Bacillati</taxon>
        <taxon>Bacillota</taxon>
        <taxon>Bacilli</taxon>
        <taxon>Lactobacillales</taxon>
        <taxon>Carnobacteriaceae</taxon>
        <taxon>Carnobacterium</taxon>
    </lineage>
</organism>
<evidence type="ECO:0000256" key="1">
    <source>
        <dbReference type="PIRNR" id="PIRNR012524"/>
    </source>
</evidence>
<dbReference type="AlphaFoldDB" id="A0A0R2HVL5"/>
<dbReference type="Proteomes" id="UP000051658">
    <property type="component" value="Unassembled WGS sequence"/>
</dbReference>
<dbReference type="InterPro" id="IPR014464">
    <property type="entry name" value="CvfB_fam"/>
</dbReference>
<protein>
    <recommendedName>
        <fullName evidence="8">RNA-binding protein</fullName>
    </recommendedName>
</protein>
<dbReference type="InterPro" id="IPR012340">
    <property type="entry name" value="NA-bd_OB-fold"/>
</dbReference>
<dbReference type="eggNOG" id="COG2996">
    <property type="taxonomic scope" value="Bacteria"/>
</dbReference>
<feature type="domain" description="Conserved virulence factor B second S1" evidence="4">
    <location>
        <begin position="72"/>
        <end position="133"/>
    </location>
</feature>
<dbReference type="Gene3D" id="1.10.10.10">
    <property type="entry name" value="Winged helix-like DNA-binding domain superfamily/Winged helix DNA-binding domain"/>
    <property type="match status" value="1"/>
</dbReference>
<dbReference type="InterPro" id="IPR036388">
    <property type="entry name" value="WH-like_DNA-bd_sf"/>
</dbReference>
<feature type="domain" description="Conserved virulence factor B first S1" evidence="2">
    <location>
        <begin position="5"/>
        <end position="62"/>
    </location>
</feature>
<dbReference type="PATRIC" id="fig|1449336.4.peg.2014"/>
<dbReference type="PIRSF" id="PIRSF012524">
    <property type="entry name" value="YitL_S1"/>
    <property type="match status" value="1"/>
</dbReference>
<dbReference type="GeneID" id="89588972"/>
<dbReference type="PANTHER" id="PTHR37296:SF1">
    <property type="entry name" value="CONSERVED VIRULENCE FACTOR B"/>
    <property type="match status" value="1"/>
</dbReference>
<dbReference type="RefSeq" id="WP_034569513.1">
    <property type="nucleotide sequence ID" value="NZ_JQBS01000035.1"/>
</dbReference>
<dbReference type="Pfam" id="PF13509">
    <property type="entry name" value="S1_2"/>
    <property type="match status" value="1"/>
</dbReference>
<evidence type="ECO:0000259" key="5">
    <source>
        <dbReference type="Pfam" id="PF21543"/>
    </source>
</evidence>
<evidence type="ECO:0000259" key="2">
    <source>
        <dbReference type="Pfam" id="PF13509"/>
    </source>
</evidence>
<evidence type="ECO:0000313" key="6">
    <source>
        <dbReference type="EMBL" id="KRN54396.1"/>
    </source>
</evidence>
<reference evidence="6 7" key="1">
    <citation type="journal article" date="2015" name="Genome Announc.">
        <title>Expanding the biotechnology potential of lactobacilli through comparative genomics of 213 strains and associated genera.</title>
        <authorList>
            <person name="Sun Z."/>
            <person name="Harris H.M."/>
            <person name="McCann A."/>
            <person name="Guo C."/>
            <person name="Argimon S."/>
            <person name="Zhang W."/>
            <person name="Yang X."/>
            <person name="Jeffery I.B."/>
            <person name="Cooney J.C."/>
            <person name="Kagawa T.F."/>
            <person name="Liu W."/>
            <person name="Song Y."/>
            <person name="Salvetti E."/>
            <person name="Wrobel A."/>
            <person name="Rasinkangas P."/>
            <person name="Parkhill J."/>
            <person name="Rea M.C."/>
            <person name="O'Sullivan O."/>
            <person name="Ritari J."/>
            <person name="Douillard F.P."/>
            <person name="Paul Ross R."/>
            <person name="Yang R."/>
            <person name="Briner A.E."/>
            <person name="Felis G.E."/>
            <person name="de Vos W.M."/>
            <person name="Barrangou R."/>
            <person name="Klaenhammer T.R."/>
            <person name="Caufield P.W."/>
            <person name="Cui Y."/>
            <person name="Zhang H."/>
            <person name="O'Toole P.W."/>
        </authorList>
    </citation>
    <scope>NUCLEOTIDE SEQUENCE [LARGE SCALE GENOMIC DNA]</scope>
    <source>
        <strain evidence="6 7">DSM 20623</strain>
    </source>
</reference>